<dbReference type="GeneID" id="63802459"/>
<dbReference type="PROSITE" id="PS51257">
    <property type="entry name" value="PROKAR_LIPOPROTEIN"/>
    <property type="match status" value="1"/>
</dbReference>
<evidence type="ECO:0000313" key="1">
    <source>
        <dbReference type="EMBL" id="ORX65836.1"/>
    </source>
</evidence>
<comment type="caution">
    <text evidence="1">The sequence shown here is derived from an EMBL/GenBank/DDBJ whole genome shotgun (WGS) entry which is preliminary data.</text>
</comment>
<accession>A0A1Y1VXU2</accession>
<dbReference type="Proteomes" id="UP000193922">
    <property type="component" value="Unassembled WGS sequence"/>
</dbReference>
<dbReference type="AlphaFoldDB" id="A0A1Y1VXU2"/>
<proteinExistence type="predicted"/>
<name>A0A1Y1VXU2_9FUNG</name>
<sequence>MSASRLSRAGDLDQNQMIKFNDRHHVSIGLIAACRQIRCSASAQPGSYPSARRPALVSRGSWIAICATDMDWASPRYAVTNSVSSVGNICLARFTECPFGLQYFVPNNFLFQTRQLWLFALYKSDHPQPLHVKYAAYWLQLAPVDSLDPLSATKDGAKSILASIKNQTETAVRMECLFHTDCLQLLLPTPRRSTASPSIFIHILSKTVIPSLVLAASAVKAMPIPGTEDLLSATSPNSYSSSLVVFGDSQSDNGSTYHYSNSYMWNEYSAKLLNLNLENWAIGGSTNDSKFVPGYGCTQLIQSTTDVVAYLGGLSDGNIDMQGFVDTLANNLFDNVKKLLDAGYPNIYLLTMPSFDAIPAIAEYGVTSLGQTLAPMFDTAFRRGLRSLFWTHGSRSFGVNLFDLGCVYDLMAKPESLAALTSQRAMTGASLTPRTALRSTALILIPATITTTSMPRAASSTCSVSFLPALSAARSSDQTSGTWRYPGGKVQCCQERQQAQHHCQQPVRYGNRRHMHCPHLIQTASTCGLEPDHWKRPRHNMRPVYMPRIPIARGRGDRFSICYVLVSKSRWADDRRPDFRLDFQAALIPINDSALFPYAASGDSPRFPPD</sequence>
<dbReference type="OrthoDB" id="1600564at2759"/>
<reference evidence="1 2" key="1">
    <citation type="submission" date="2016-07" db="EMBL/GenBank/DDBJ databases">
        <title>Pervasive Adenine N6-methylation of Active Genes in Fungi.</title>
        <authorList>
            <consortium name="DOE Joint Genome Institute"/>
            <person name="Mondo S.J."/>
            <person name="Dannebaum R.O."/>
            <person name="Kuo R.C."/>
            <person name="Labutti K."/>
            <person name="Haridas S."/>
            <person name="Kuo A."/>
            <person name="Salamov A."/>
            <person name="Ahrendt S.R."/>
            <person name="Lipzen A."/>
            <person name="Sullivan W."/>
            <person name="Andreopoulos W.B."/>
            <person name="Clum A."/>
            <person name="Lindquist E."/>
            <person name="Daum C."/>
            <person name="Ramamoorthy G.K."/>
            <person name="Gryganskyi A."/>
            <person name="Culley D."/>
            <person name="Magnuson J.K."/>
            <person name="James T.Y."/>
            <person name="O'Malley M.A."/>
            <person name="Stajich J.E."/>
            <person name="Spatafora J.W."/>
            <person name="Visel A."/>
            <person name="Grigoriev I.V."/>
        </authorList>
    </citation>
    <scope>NUCLEOTIDE SEQUENCE [LARGE SCALE GENOMIC DNA]</scope>
    <source>
        <strain evidence="1 2">ATCC 12442</strain>
    </source>
</reference>
<organism evidence="1 2">
    <name type="scientific">Linderina pennispora</name>
    <dbReference type="NCBI Taxonomy" id="61395"/>
    <lineage>
        <taxon>Eukaryota</taxon>
        <taxon>Fungi</taxon>
        <taxon>Fungi incertae sedis</taxon>
        <taxon>Zoopagomycota</taxon>
        <taxon>Kickxellomycotina</taxon>
        <taxon>Kickxellomycetes</taxon>
        <taxon>Kickxellales</taxon>
        <taxon>Kickxellaceae</taxon>
        <taxon>Linderina</taxon>
    </lineage>
</organism>
<protein>
    <submittedName>
        <fullName evidence="1">Uncharacterized protein</fullName>
    </submittedName>
</protein>
<gene>
    <name evidence="1" type="ORF">DL89DRAFT_260690</name>
</gene>
<evidence type="ECO:0000313" key="2">
    <source>
        <dbReference type="Proteomes" id="UP000193922"/>
    </source>
</evidence>
<dbReference type="Gene3D" id="3.40.50.1110">
    <property type="entry name" value="SGNH hydrolase"/>
    <property type="match status" value="1"/>
</dbReference>
<dbReference type="InterPro" id="IPR036514">
    <property type="entry name" value="SGNH_hydro_sf"/>
</dbReference>
<dbReference type="RefSeq" id="XP_040739919.1">
    <property type="nucleotide sequence ID" value="XM_040885811.1"/>
</dbReference>
<dbReference type="EMBL" id="MCFD01000020">
    <property type="protein sequence ID" value="ORX65836.1"/>
    <property type="molecule type" value="Genomic_DNA"/>
</dbReference>
<dbReference type="SUPFAM" id="SSF52266">
    <property type="entry name" value="SGNH hydrolase"/>
    <property type="match status" value="1"/>
</dbReference>
<keyword evidence="2" id="KW-1185">Reference proteome</keyword>